<keyword evidence="2" id="KW-1185">Reference proteome</keyword>
<dbReference type="NCBIfam" id="NF038032">
    <property type="entry name" value="CehA_McbA_metalo"/>
    <property type="match status" value="1"/>
</dbReference>
<comment type="caution">
    <text evidence="1">The sequence shown here is derived from an EMBL/GenBank/DDBJ whole genome shotgun (WGS) entry which is preliminary data.</text>
</comment>
<sequence>MARFRLLVGCLPSRSAGDLQVRCCTSSKVSGVVRAMFGPRVVAVLLASVGSIVDREASAHEDHYVPKEVTIPKPSEQERQFALAQFELLTQLARTAPSPLQTAQVDLAYAEHLRANDSPHALEEQRLTAMRKQMVDDLARQHTVIPVRWSGASMECDRPERLELADGIARVVLLSVANQTERALELAAKFAESESVPFTVHPGRTQLIPVRIWNVTAESTRCDVSVCDQSSPDDWREVSIPIRVVQPATLRGTLVDALSGDPCSGRVYVEGSDGQYRHGGRFAAVQAMSEKQLLQFMPMGRNYRVPFFYSDGAFEVSVPPGRTSVCFEGGFEHHRDRRTLDLKPGEVREVVLHAKRLVDMADRGWVSGDTHVHWVTNAWNVDLPLEWLSVIQRAEDVRVVNNLTLLHRTENQAFVNPSQAPMGPVQAFCDDQYHLQMGEEYRNENLYGHLCFLNLKWLVMPIGTGRMIAGEDTLDYPINKNAILACREQGGISCEAHGLGGNKDVPVNVVHQLTDSLDQIRPEEYYNFLECGFHLPLTNGSDHPARLVGSARAYVKIEPPFSYSKWIDGIRQCRTFTTSGPLIFLSVNQAGIGDTLTVAASDRLSVRCEVMSRDPIGRLQVISNKQVLRETTTEESHAVLEFEITAQESRWIVARCFPESVVAPEGQHHNPIWVRDAAHTSAVYVNIDDRPRFNPDAARLWTDRMRQHILDIKTKGRFANQRQRAEAIDYVRSGIDRFETMIQQATSSDENK</sequence>
<dbReference type="EMBL" id="VWOX01000027">
    <property type="protein sequence ID" value="KAA5538696.1"/>
    <property type="molecule type" value="Genomic_DNA"/>
</dbReference>
<proteinExistence type="predicted"/>
<evidence type="ECO:0000313" key="2">
    <source>
        <dbReference type="Proteomes" id="UP000324479"/>
    </source>
</evidence>
<evidence type="ECO:0000313" key="1">
    <source>
        <dbReference type="EMBL" id="KAA5538696.1"/>
    </source>
</evidence>
<protein>
    <recommendedName>
        <fullName evidence="3">Secreted protein</fullName>
    </recommendedName>
</protein>
<organism evidence="1 2">
    <name type="scientific">Roseiconus nitratireducens</name>
    <dbReference type="NCBI Taxonomy" id="2605748"/>
    <lineage>
        <taxon>Bacteria</taxon>
        <taxon>Pseudomonadati</taxon>
        <taxon>Planctomycetota</taxon>
        <taxon>Planctomycetia</taxon>
        <taxon>Pirellulales</taxon>
        <taxon>Pirellulaceae</taxon>
        <taxon>Roseiconus</taxon>
    </lineage>
</organism>
<dbReference type="RefSeq" id="WP_150079693.1">
    <property type="nucleotide sequence ID" value="NZ_VWOX01000027.1"/>
</dbReference>
<name>A0A5M6CUR3_9BACT</name>
<evidence type="ECO:0008006" key="3">
    <source>
        <dbReference type="Google" id="ProtNLM"/>
    </source>
</evidence>
<gene>
    <name evidence="1" type="ORF">FYK55_26650</name>
</gene>
<reference evidence="1 2" key="1">
    <citation type="submission" date="2019-08" db="EMBL/GenBank/DDBJ databases">
        <authorList>
            <person name="Dhanesh K."/>
            <person name="Kumar G."/>
            <person name="Sasikala C."/>
            <person name="Venkata Ramana C."/>
        </authorList>
    </citation>
    <scope>NUCLEOTIDE SEQUENCE [LARGE SCALE GENOMIC DNA]</scope>
    <source>
        <strain evidence="1 2">JC645</strain>
    </source>
</reference>
<dbReference type="AlphaFoldDB" id="A0A5M6CUR3"/>
<dbReference type="Proteomes" id="UP000324479">
    <property type="component" value="Unassembled WGS sequence"/>
</dbReference>
<accession>A0A5M6CUR3</accession>